<accession>A0A5E4STF5</accession>
<dbReference type="AlphaFoldDB" id="A0A5E4STF5"/>
<sequence length="166" mass="18731">MASSSTLSRRVARLEAALAVTQLVGHYARGADRRNDPEIMAPLFSRDATWEARGFGSYQGRDVIAKELARIGAEQIVWTLHYMVAPLVEINDDLCTGTCRWYLWELAQVRQGDAGNAPPAAHWIGGWYESQVVFEDGQWRFAHVLLDLQLMHRHDADWRPMGPAAQ</sequence>
<dbReference type="Pfam" id="PF13577">
    <property type="entry name" value="SnoaL_4"/>
    <property type="match status" value="1"/>
</dbReference>
<name>A0A5E4STF5_9BURK</name>
<dbReference type="EMBL" id="CABPSJ010000001">
    <property type="protein sequence ID" value="VVD77688.1"/>
    <property type="molecule type" value="Genomic_DNA"/>
</dbReference>
<dbReference type="InterPro" id="IPR037401">
    <property type="entry name" value="SnoaL-like"/>
</dbReference>
<gene>
    <name evidence="2" type="ORF">PCO31110_00961</name>
</gene>
<dbReference type="RefSeq" id="WP_174979318.1">
    <property type="nucleotide sequence ID" value="NZ_CABPSJ010000001.1"/>
</dbReference>
<dbReference type="Proteomes" id="UP000337189">
    <property type="component" value="Unassembled WGS sequence"/>
</dbReference>
<organism evidence="2 3">
    <name type="scientific">Pandoraea communis</name>
    <dbReference type="NCBI Taxonomy" id="2508297"/>
    <lineage>
        <taxon>Bacteria</taxon>
        <taxon>Pseudomonadati</taxon>
        <taxon>Pseudomonadota</taxon>
        <taxon>Betaproteobacteria</taxon>
        <taxon>Burkholderiales</taxon>
        <taxon>Burkholderiaceae</taxon>
        <taxon>Pandoraea</taxon>
    </lineage>
</organism>
<dbReference type="Gene3D" id="3.10.450.50">
    <property type="match status" value="1"/>
</dbReference>
<reference evidence="2 3" key="1">
    <citation type="submission" date="2019-08" db="EMBL/GenBank/DDBJ databases">
        <authorList>
            <person name="Peeters C."/>
        </authorList>
    </citation>
    <scope>NUCLEOTIDE SEQUENCE [LARGE SCALE GENOMIC DNA]</scope>
    <source>
        <strain evidence="2 3">LMG 31110</strain>
    </source>
</reference>
<feature type="domain" description="SnoaL-like" evidence="1">
    <location>
        <begin position="13"/>
        <end position="143"/>
    </location>
</feature>
<dbReference type="InterPro" id="IPR032710">
    <property type="entry name" value="NTF2-like_dom_sf"/>
</dbReference>
<proteinExistence type="predicted"/>
<evidence type="ECO:0000259" key="1">
    <source>
        <dbReference type="Pfam" id="PF13577"/>
    </source>
</evidence>
<evidence type="ECO:0000313" key="3">
    <source>
        <dbReference type="Proteomes" id="UP000337189"/>
    </source>
</evidence>
<evidence type="ECO:0000313" key="2">
    <source>
        <dbReference type="EMBL" id="VVD77688.1"/>
    </source>
</evidence>
<dbReference type="SUPFAM" id="SSF54427">
    <property type="entry name" value="NTF2-like"/>
    <property type="match status" value="1"/>
</dbReference>
<protein>
    <recommendedName>
        <fullName evidence="1">SnoaL-like domain-containing protein</fullName>
    </recommendedName>
</protein>